<reference evidence="12 14" key="1">
    <citation type="submission" date="2018-03" db="EMBL/GenBank/DDBJ databases">
        <title>Genomic Encyclopedia of Archaeal and Bacterial Type Strains, Phase II (KMG-II): from individual species to whole genera.</title>
        <authorList>
            <person name="Goeker M."/>
        </authorList>
    </citation>
    <scope>NUCLEOTIDE SEQUENCE [LARGE SCALE GENOMIC DNA]</scope>
    <source>
        <strain evidence="12 14">DSM 21548</strain>
    </source>
</reference>
<dbReference type="EC" id="2.7.1.36" evidence="13"/>
<evidence type="ECO:0000256" key="8">
    <source>
        <dbReference type="ARBA" id="ARBA00023098"/>
    </source>
</evidence>
<dbReference type="InterPro" id="IPR006204">
    <property type="entry name" value="GHMP_kinase_N_dom"/>
</dbReference>
<keyword evidence="2" id="KW-0444">Lipid biosynthesis</keyword>
<feature type="domain" description="GHMP kinase C-terminal" evidence="11">
    <location>
        <begin position="225"/>
        <end position="302"/>
    </location>
</feature>
<evidence type="ECO:0000256" key="1">
    <source>
        <dbReference type="ARBA" id="ARBA00022490"/>
    </source>
</evidence>
<feature type="domain" description="GHMP kinase N-terminal" evidence="10">
    <location>
        <begin position="76"/>
        <end position="154"/>
    </location>
</feature>
<dbReference type="InterPro" id="IPR014721">
    <property type="entry name" value="Ribsml_uS5_D2-typ_fold_subgr"/>
</dbReference>
<dbReference type="NCBIfam" id="TIGR00549">
    <property type="entry name" value="mevalon_kin"/>
    <property type="match status" value="1"/>
</dbReference>
<evidence type="ECO:0000256" key="3">
    <source>
        <dbReference type="ARBA" id="ARBA00022679"/>
    </source>
</evidence>
<evidence type="ECO:0000256" key="2">
    <source>
        <dbReference type="ARBA" id="ARBA00022516"/>
    </source>
</evidence>
<comment type="caution">
    <text evidence="12">The sequence shown here is derived from an EMBL/GenBank/DDBJ whole genome shotgun (WGS) entry which is preliminary data.</text>
</comment>
<keyword evidence="3 13" id="KW-0808">Transferase</keyword>
<reference evidence="13 15" key="2">
    <citation type="submission" date="2018-12" db="EMBL/GenBank/DDBJ databases">
        <authorList>
            <person name="hu s."/>
            <person name="Xu Y."/>
            <person name="Xu B."/>
            <person name="Li F."/>
        </authorList>
    </citation>
    <scope>NUCLEOTIDE SEQUENCE [LARGE SCALE GENOMIC DNA]</scope>
    <source>
        <strain evidence="13 15">KSW2-17</strain>
    </source>
</reference>
<dbReference type="PANTHER" id="PTHR43290">
    <property type="entry name" value="MEVALONATE KINASE"/>
    <property type="match status" value="1"/>
</dbReference>
<evidence type="ECO:0000313" key="14">
    <source>
        <dbReference type="Proteomes" id="UP000241203"/>
    </source>
</evidence>
<dbReference type="InterPro" id="IPR036554">
    <property type="entry name" value="GHMP_kinase_C_sf"/>
</dbReference>
<keyword evidence="8" id="KW-0443">Lipid metabolism</keyword>
<dbReference type="PRINTS" id="PR00959">
    <property type="entry name" value="MEVGALKINASE"/>
</dbReference>
<dbReference type="Proteomes" id="UP000241203">
    <property type="component" value="Unassembled WGS sequence"/>
</dbReference>
<comment type="pathway">
    <text evidence="9">Isoprenoid biosynthesis; isopentenyl diphosphate biosynthesis via mevalonate pathway; isopentenyl diphosphate from (R)-mevalonate: step 1/3.</text>
</comment>
<dbReference type="GO" id="GO:0019287">
    <property type="term" value="P:isopentenyl diphosphate biosynthetic process, mevalonate pathway"/>
    <property type="evidence" value="ECO:0007669"/>
    <property type="project" value="UniProtKB-UniPathway"/>
</dbReference>
<proteinExistence type="predicted"/>
<dbReference type="GO" id="GO:0005829">
    <property type="term" value="C:cytosol"/>
    <property type="evidence" value="ECO:0007669"/>
    <property type="project" value="TreeGrafter"/>
</dbReference>
<gene>
    <name evidence="13" type="primary">mvk</name>
    <name evidence="12" type="ORF">CLV49_3380</name>
    <name evidence="13" type="ORF">ELQ93_02355</name>
</gene>
<evidence type="ECO:0000313" key="13">
    <source>
        <dbReference type="EMBL" id="RUQ85882.1"/>
    </source>
</evidence>
<evidence type="ECO:0000256" key="4">
    <source>
        <dbReference type="ARBA" id="ARBA00022741"/>
    </source>
</evidence>
<dbReference type="Pfam" id="PF00288">
    <property type="entry name" value="GHMP_kinases_N"/>
    <property type="match status" value="1"/>
</dbReference>
<keyword evidence="4" id="KW-0547">Nucleotide-binding</keyword>
<evidence type="ECO:0000256" key="6">
    <source>
        <dbReference type="ARBA" id="ARBA00022840"/>
    </source>
</evidence>
<dbReference type="SUPFAM" id="SSF55060">
    <property type="entry name" value="GHMP Kinase, C-terminal domain"/>
    <property type="match status" value="1"/>
</dbReference>
<evidence type="ECO:0000256" key="9">
    <source>
        <dbReference type="ARBA" id="ARBA00029438"/>
    </source>
</evidence>
<evidence type="ECO:0000313" key="12">
    <source>
        <dbReference type="EMBL" id="PSL39733.1"/>
    </source>
</evidence>
<evidence type="ECO:0000259" key="10">
    <source>
        <dbReference type="Pfam" id="PF00288"/>
    </source>
</evidence>
<keyword evidence="1" id="KW-0963">Cytoplasm</keyword>
<evidence type="ECO:0000259" key="11">
    <source>
        <dbReference type="Pfam" id="PF08544"/>
    </source>
</evidence>
<evidence type="ECO:0000256" key="7">
    <source>
        <dbReference type="ARBA" id="ARBA00022842"/>
    </source>
</evidence>
<dbReference type="InterPro" id="IPR006205">
    <property type="entry name" value="Mev_gal_kin"/>
</dbReference>
<keyword evidence="5 12" id="KW-0418">Kinase</keyword>
<dbReference type="GO" id="GO:0004496">
    <property type="term" value="F:mevalonate kinase activity"/>
    <property type="evidence" value="ECO:0007669"/>
    <property type="project" value="UniProtKB-EC"/>
</dbReference>
<evidence type="ECO:0000256" key="5">
    <source>
        <dbReference type="ARBA" id="ARBA00022777"/>
    </source>
</evidence>
<keyword evidence="7" id="KW-0460">Magnesium</keyword>
<dbReference type="AlphaFoldDB" id="A0A2P8H0I9"/>
<evidence type="ECO:0000313" key="15">
    <source>
        <dbReference type="Proteomes" id="UP000268291"/>
    </source>
</evidence>
<dbReference type="Pfam" id="PF08544">
    <property type="entry name" value="GHMP_kinases_C"/>
    <property type="match status" value="1"/>
</dbReference>
<dbReference type="PANTHER" id="PTHR43290:SF2">
    <property type="entry name" value="MEVALONATE KINASE"/>
    <property type="match status" value="1"/>
</dbReference>
<accession>A0A2P8H0I9</accession>
<name>A0A2P8H0I9_9MICO</name>
<dbReference type="EMBL" id="PYAU01000001">
    <property type="protein sequence ID" value="PSL39733.1"/>
    <property type="molecule type" value="Genomic_DNA"/>
</dbReference>
<keyword evidence="6" id="KW-0067">ATP-binding</keyword>
<dbReference type="EMBL" id="RZGY01000001">
    <property type="protein sequence ID" value="RUQ85882.1"/>
    <property type="molecule type" value="Genomic_DNA"/>
</dbReference>
<dbReference type="UniPathway" id="UPA00057">
    <property type="reaction ID" value="UER00098"/>
</dbReference>
<dbReference type="InterPro" id="IPR013750">
    <property type="entry name" value="GHMP_kinase_C_dom"/>
</dbReference>
<dbReference type="RefSeq" id="WP_106564565.1">
    <property type="nucleotide sequence ID" value="NZ_PYAU01000001.1"/>
</dbReference>
<dbReference type="Gene3D" id="3.30.70.890">
    <property type="entry name" value="GHMP kinase, C-terminal domain"/>
    <property type="match status" value="1"/>
</dbReference>
<dbReference type="GO" id="GO:0005524">
    <property type="term" value="F:ATP binding"/>
    <property type="evidence" value="ECO:0007669"/>
    <property type="project" value="UniProtKB-KW"/>
</dbReference>
<organism evidence="12 14">
    <name type="scientific">Labedella gwakjiensis</name>
    <dbReference type="NCBI Taxonomy" id="390269"/>
    <lineage>
        <taxon>Bacteria</taxon>
        <taxon>Bacillati</taxon>
        <taxon>Actinomycetota</taxon>
        <taxon>Actinomycetes</taxon>
        <taxon>Micrococcales</taxon>
        <taxon>Microbacteriaceae</taxon>
        <taxon>Labedella</taxon>
    </lineage>
</organism>
<sequence>MERRSGVLGSGHTRAKFILMGEHSVVYGRPAIALPLPALAMDVEIFAVPGPARIASDLFTGALADAPADLAGPVAAIDAASRAFDVPLSDVTVAIESTIPAERGLGSSAATAGAIVHAFADAAGRRIGDVEHFDLVQVAERVAHGTPSGLDAVATNSRVPVLFRGGVAQSLPMSLDATFVIADTGVRGRTRDSVASVRAQLAQRPEWTEDRIDRLGVLAEGAVGDLGEGAADRLGARMAEAHGILAELGVSSDELDALVRAASSAGAVGAKLTGGGRGGCVVALTNSPAHSVEVADALIAAGAHATWTYDTMVPIA</sequence>
<protein>
    <submittedName>
        <fullName evidence="12">Mevalonate kinase</fullName>
        <ecNumber evidence="13">2.7.1.36</ecNumber>
    </submittedName>
</protein>
<dbReference type="SUPFAM" id="SSF54211">
    <property type="entry name" value="Ribosomal protein S5 domain 2-like"/>
    <property type="match status" value="1"/>
</dbReference>
<dbReference type="Proteomes" id="UP000268291">
    <property type="component" value="Unassembled WGS sequence"/>
</dbReference>
<dbReference type="Gene3D" id="3.30.230.10">
    <property type="match status" value="1"/>
</dbReference>
<dbReference type="InterPro" id="IPR020568">
    <property type="entry name" value="Ribosomal_Su5_D2-typ_SF"/>
</dbReference>
<keyword evidence="15" id="KW-1185">Reference proteome</keyword>
<dbReference type="OrthoDB" id="9764892at2"/>